<feature type="non-terminal residue" evidence="3">
    <location>
        <position position="56"/>
    </location>
</feature>
<comment type="caution">
    <text evidence="3">The sequence shown here is derived from an EMBL/GenBank/DDBJ whole genome shotgun (WGS) entry which is preliminary data.</text>
</comment>
<dbReference type="EMBL" id="CAJNOK010002122">
    <property type="protein sequence ID" value="CAF0845462.1"/>
    <property type="molecule type" value="Genomic_DNA"/>
</dbReference>
<name>A0A8S2HCV6_9BILA</name>
<evidence type="ECO:0000256" key="1">
    <source>
        <dbReference type="SAM" id="Coils"/>
    </source>
</evidence>
<accession>A0A8S2HCV6</accession>
<feature type="coiled-coil region" evidence="1">
    <location>
        <begin position="1"/>
        <end position="53"/>
    </location>
</feature>
<sequence>MAKVQKLLSIYKNKFKQLKDAYDELDREKEHIKTVLQQQQDQSIKRLSELREQIKL</sequence>
<dbReference type="Proteomes" id="UP000682733">
    <property type="component" value="Unassembled WGS sequence"/>
</dbReference>
<evidence type="ECO:0000313" key="4">
    <source>
        <dbReference type="Proteomes" id="UP000682733"/>
    </source>
</evidence>
<dbReference type="Proteomes" id="UP000677228">
    <property type="component" value="Unassembled WGS sequence"/>
</dbReference>
<gene>
    <name evidence="2" type="ORF">OVA965_LOCUS6869</name>
    <name evidence="3" type="ORF">TMI583_LOCUS6865</name>
</gene>
<dbReference type="AlphaFoldDB" id="A0A8S2HCV6"/>
<keyword evidence="1" id="KW-0175">Coiled coil</keyword>
<organism evidence="3 4">
    <name type="scientific">Didymodactylos carnosus</name>
    <dbReference type="NCBI Taxonomy" id="1234261"/>
    <lineage>
        <taxon>Eukaryota</taxon>
        <taxon>Metazoa</taxon>
        <taxon>Spiralia</taxon>
        <taxon>Gnathifera</taxon>
        <taxon>Rotifera</taxon>
        <taxon>Eurotatoria</taxon>
        <taxon>Bdelloidea</taxon>
        <taxon>Philodinida</taxon>
        <taxon>Philodinidae</taxon>
        <taxon>Didymodactylos</taxon>
    </lineage>
</organism>
<feature type="non-terminal residue" evidence="3">
    <location>
        <position position="1"/>
    </location>
</feature>
<reference evidence="3" key="1">
    <citation type="submission" date="2021-02" db="EMBL/GenBank/DDBJ databases">
        <authorList>
            <person name="Nowell W R."/>
        </authorList>
    </citation>
    <scope>NUCLEOTIDE SEQUENCE</scope>
</reference>
<protein>
    <submittedName>
        <fullName evidence="3">Uncharacterized protein</fullName>
    </submittedName>
</protein>
<evidence type="ECO:0000313" key="2">
    <source>
        <dbReference type="EMBL" id="CAF0845462.1"/>
    </source>
</evidence>
<evidence type="ECO:0000313" key="3">
    <source>
        <dbReference type="EMBL" id="CAF3630726.1"/>
    </source>
</evidence>
<dbReference type="EMBL" id="CAJOBA010002122">
    <property type="protein sequence ID" value="CAF3630726.1"/>
    <property type="molecule type" value="Genomic_DNA"/>
</dbReference>
<proteinExistence type="predicted"/>